<dbReference type="Proteomes" id="UP000076268">
    <property type="component" value="Unassembled WGS sequence"/>
</dbReference>
<proteinExistence type="predicted"/>
<organism evidence="1 2">
    <name type="scientific">Anaerosporomusa subterranea</name>
    <dbReference type="NCBI Taxonomy" id="1794912"/>
    <lineage>
        <taxon>Bacteria</taxon>
        <taxon>Bacillati</taxon>
        <taxon>Bacillota</taxon>
        <taxon>Negativicutes</taxon>
        <taxon>Acetonemataceae</taxon>
        <taxon>Anaerosporomusa</taxon>
    </lineage>
</organism>
<dbReference type="EMBL" id="LSGP01000026">
    <property type="protein sequence ID" value="KYZ74886.1"/>
    <property type="molecule type" value="Genomic_DNA"/>
</dbReference>
<accession>A0A154BLU4</accession>
<reference evidence="1 2" key="1">
    <citation type="submission" date="2016-02" db="EMBL/GenBank/DDBJ databases">
        <title>Anaerosporomusa subterraneum gen. nov., sp. nov., a spore-forming obligate anaerobe isolated from saprolite.</title>
        <authorList>
            <person name="Choi J.K."/>
            <person name="Shah M."/>
            <person name="Yee N."/>
        </authorList>
    </citation>
    <scope>NUCLEOTIDE SEQUENCE [LARGE SCALE GENOMIC DNA]</scope>
    <source>
        <strain evidence="1 2">RU4</strain>
    </source>
</reference>
<dbReference type="AlphaFoldDB" id="A0A154BLU4"/>
<sequence>MISFTLKWMVLSQRNTRLFAVPRIMVAAIITHTYTIPKQSFYIRKPMAKTSRVKHERSLPLGENYHAL</sequence>
<evidence type="ECO:0000313" key="2">
    <source>
        <dbReference type="Proteomes" id="UP000076268"/>
    </source>
</evidence>
<name>A0A154BLU4_ANASB</name>
<keyword evidence="2" id="KW-1185">Reference proteome</keyword>
<comment type="caution">
    <text evidence="1">The sequence shown here is derived from an EMBL/GenBank/DDBJ whole genome shotgun (WGS) entry which is preliminary data.</text>
</comment>
<evidence type="ECO:0000313" key="1">
    <source>
        <dbReference type="EMBL" id="KYZ74886.1"/>
    </source>
</evidence>
<protein>
    <submittedName>
        <fullName evidence="1">Uncharacterized protein</fullName>
    </submittedName>
</protein>
<gene>
    <name evidence="1" type="ORF">AXX12_14990</name>
</gene>